<feature type="binding site" evidence="20">
    <location>
        <position position="108"/>
    </location>
    <ligand>
        <name>Mg(2+)</name>
        <dbReference type="ChEBI" id="CHEBI:18420"/>
    </ligand>
</feature>
<feature type="binding site" evidence="20">
    <location>
        <position position="174"/>
    </location>
    <ligand>
        <name>UDP-N-acetyl-alpha-D-glucosamine</name>
        <dbReference type="ChEBI" id="CHEBI:57705"/>
    </ligand>
</feature>
<dbReference type="GO" id="GO:0000287">
    <property type="term" value="F:magnesium ion binding"/>
    <property type="evidence" value="ECO:0007669"/>
    <property type="project" value="UniProtKB-UniRule"/>
</dbReference>
<evidence type="ECO:0000256" key="6">
    <source>
        <dbReference type="ARBA" id="ARBA00022490"/>
    </source>
</evidence>
<evidence type="ECO:0000256" key="14">
    <source>
        <dbReference type="ARBA" id="ARBA00023268"/>
    </source>
</evidence>
<keyword evidence="12 20" id="KW-0133">Cell shape</keyword>
<gene>
    <name evidence="20 23" type="primary">glmU</name>
    <name evidence="23" type="ORF">D7X12_11295</name>
</gene>
<evidence type="ECO:0000256" key="10">
    <source>
        <dbReference type="ARBA" id="ARBA00022737"/>
    </source>
</evidence>
<evidence type="ECO:0000256" key="3">
    <source>
        <dbReference type="ARBA" id="ARBA00005208"/>
    </source>
</evidence>
<keyword evidence="10 20" id="KW-0677">Repeat</keyword>
<evidence type="ECO:0000256" key="2">
    <source>
        <dbReference type="ARBA" id="ARBA00005166"/>
    </source>
</evidence>
<keyword evidence="16 20" id="KW-0961">Cell wall biogenesis/degradation</keyword>
<dbReference type="GO" id="GO:0008360">
    <property type="term" value="P:regulation of cell shape"/>
    <property type="evidence" value="ECO:0007669"/>
    <property type="project" value="UniProtKB-KW"/>
</dbReference>
<keyword evidence="9 20" id="KW-0479">Metal-binding</keyword>
<dbReference type="HAMAP" id="MF_01631">
    <property type="entry name" value="GlmU"/>
    <property type="match status" value="1"/>
</dbReference>
<dbReference type="SUPFAM" id="SSF51161">
    <property type="entry name" value="Trimeric LpxA-like enzymes"/>
    <property type="match status" value="1"/>
</dbReference>
<keyword evidence="7 20" id="KW-0808">Transferase</keyword>
<dbReference type="AlphaFoldDB" id="A0A3A8NVN5"/>
<feature type="binding site" evidence="20">
    <location>
        <begin position="83"/>
        <end position="84"/>
    </location>
    <ligand>
        <name>UDP-N-acetyl-alpha-D-glucosamine</name>
        <dbReference type="ChEBI" id="CHEBI:57705"/>
    </ligand>
</feature>
<comment type="function">
    <text evidence="19 20">Catalyzes the last two sequential reactions in the de novo biosynthetic pathway for UDP-N-acetylglucosamine (UDP-GlcNAc). The C-terminal domain catalyzes the transfer of acetyl group from acetyl coenzyme A to glucosamine-1-phosphate (GlcN-1-P) to produce N-acetylglucosamine-1-phosphate (GlcNAc-1-P), which is converted into UDP-GlcNAc by the transfer of uridine 5-monophosphate (from uridine 5-triphosphate), a reaction catalyzed by the N-terminal domain.</text>
</comment>
<feature type="domain" description="Nucleotidyl transferase" evidence="21">
    <location>
        <begin position="6"/>
        <end position="214"/>
    </location>
</feature>
<accession>A0A3A8NVN5</accession>
<keyword evidence="11 20" id="KW-0460">Magnesium</keyword>
<evidence type="ECO:0000256" key="5">
    <source>
        <dbReference type="ARBA" id="ARBA00007947"/>
    </source>
</evidence>
<dbReference type="CDD" id="cd03353">
    <property type="entry name" value="LbH_GlmU_C"/>
    <property type="match status" value="1"/>
</dbReference>
<protein>
    <recommendedName>
        <fullName evidence="20">Bifunctional protein GlmU</fullName>
    </recommendedName>
    <domain>
        <recommendedName>
            <fullName evidence="20">UDP-N-acetylglucosamine pyrophosphorylase</fullName>
            <ecNumber evidence="20">2.7.7.23</ecNumber>
        </recommendedName>
        <alternativeName>
            <fullName evidence="20">N-acetylglucosamine-1-phosphate uridyltransferase</fullName>
        </alternativeName>
    </domain>
    <domain>
        <recommendedName>
            <fullName evidence="20">Glucosamine-1-phosphate N-acetyltransferase</fullName>
            <ecNumber evidence="20">2.3.1.157</ecNumber>
        </recommendedName>
    </domain>
</protein>
<sequence>MTALAAVVLCAGKGTRMKSEKAKVLHPILGRPICAYPLKRALELGATSVVPVVGHQAAEVEKSIRAHFPDAPLRFALQKEQRGTADAVKAAEDALKGHDGRVLILYGDVPLLRKETLQALLAAHDAAGGALALVSTTLADPTGYGRVIREAGKVARIVEHKDCTPEQRAVKECNAGIYSVDAAFLWKALAEIKPVNAQGEYYLTDLVEMAAKHGPVGAVDADATETAGVNDKVELSARARVLQQRINEAHMRAGVSIQDPATAYIEEGITIGTDTEVGPSVTLAAGTVVGKNVIIGQGSVLTASHVADGTHIKPYSVLEEARVGGRCIIGPFSRLRPGTELAEDVHLGNFVETKKARIGKGSKANHLTYLGDANIGAGCNIGAGTITCNYDGVNKHLTELGDGVFIGSDSQLVAPVKVGDGGYVGAGTTVTKNVPPGSLAVSRAPQVVKEGWVAAKKARQAKVKAGG</sequence>
<evidence type="ECO:0000256" key="20">
    <source>
        <dbReference type="HAMAP-Rule" id="MF_01631"/>
    </source>
</evidence>
<feature type="binding site" evidence="20">
    <location>
        <position position="383"/>
    </location>
    <ligand>
        <name>acetyl-CoA</name>
        <dbReference type="ChEBI" id="CHEBI:57288"/>
    </ligand>
</feature>
<dbReference type="InterPro" id="IPR005835">
    <property type="entry name" value="NTP_transferase_dom"/>
</dbReference>
<comment type="similarity">
    <text evidence="5 20">In the N-terminal section; belongs to the N-acetylglucosamine-1-phosphate uridyltransferase family.</text>
</comment>
<keyword evidence="6 20" id="KW-0963">Cytoplasm</keyword>
<feature type="binding site" evidence="20">
    <location>
        <begin position="106"/>
        <end position="108"/>
    </location>
    <ligand>
        <name>UDP-N-acetyl-alpha-D-glucosamine</name>
        <dbReference type="ChEBI" id="CHEBI:57705"/>
    </ligand>
</feature>
<evidence type="ECO:0000256" key="17">
    <source>
        <dbReference type="ARBA" id="ARBA00048247"/>
    </source>
</evidence>
<feature type="binding site" evidence="20">
    <location>
        <position position="443"/>
    </location>
    <ligand>
        <name>acetyl-CoA</name>
        <dbReference type="ChEBI" id="CHEBI:57288"/>
    </ligand>
</feature>
<dbReference type="PANTHER" id="PTHR43584">
    <property type="entry name" value="NUCLEOTIDYL TRANSFERASE"/>
    <property type="match status" value="1"/>
</dbReference>
<dbReference type="InterPro" id="IPR050065">
    <property type="entry name" value="GlmU-like"/>
</dbReference>
<dbReference type="InterPro" id="IPR056729">
    <property type="entry name" value="GMPPB_C"/>
</dbReference>
<evidence type="ECO:0000256" key="4">
    <source>
        <dbReference type="ARBA" id="ARBA00007707"/>
    </source>
</evidence>
<evidence type="ECO:0000256" key="18">
    <source>
        <dbReference type="ARBA" id="ARBA00048493"/>
    </source>
</evidence>
<keyword evidence="14 20" id="KW-0511">Multifunctional enzyme</keyword>
<comment type="pathway">
    <text evidence="3 20">Nucleotide-sugar biosynthesis; UDP-N-acetyl-alpha-D-glucosamine biosynthesis; UDP-N-acetyl-alpha-D-glucosamine from N-acetyl-alpha-D-glucosamine 1-phosphate: step 1/1.</text>
</comment>
<dbReference type="Pfam" id="PF25087">
    <property type="entry name" value="GMPPB_C"/>
    <property type="match status" value="1"/>
</dbReference>
<evidence type="ECO:0000256" key="16">
    <source>
        <dbReference type="ARBA" id="ARBA00023316"/>
    </source>
</evidence>
<feature type="binding site" evidence="20">
    <location>
        <position position="23"/>
    </location>
    <ligand>
        <name>UDP-N-acetyl-alpha-D-glucosamine</name>
        <dbReference type="ChEBI" id="CHEBI:57705"/>
    </ligand>
</feature>
<keyword evidence="15 20" id="KW-0012">Acyltransferase</keyword>
<dbReference type="GO" id="GO:0009252">
    <property type="term" value="P:peptidoglycan biosynthetic process"/>
    <property type="evidence" value="ECO:0007669"/>
    <property type="project" value="UniProtKB-UniRule"/>
</dbReference>
<dbReference type="Pfam" id="PF00132">
    <property type="entry name" value="Hexapep"/>
    <property type="match status" value="1"/>
</dbReference>
<feature type="domain" description="Mannose-1-phosphate guanyltransferase C-terminal" evidence="22">
    <location>
        <begin position="268"/>
        <end position="351"/>
    </location>
</feature>
<feature type="binding site" evidence="20">
    <location>
        <position position="426"/>
    </location>
    <ligand>
        <name>acetyl-CoA</name>
        <dbReference type="ChEBI" id="CHEBI:57288"/>
    </ligand>
</feature>
<evidence type="ECO:0000256" key="9">
    <source>
        <dbReference type="ARBA" id="ARBA00022723"/>
    </source>
</evidence>
<evidence type="ECO:0000256" key="13">
    <source>
        <dbReference type="ARBA" id="ARBA00022984"/>
    </source>
</evidence>
<dbReference type="SUPFAM" id="SSF53448">
    <property type="entry name" value="Nucleotide-diphospho-sugar transferases"/>
    <property type="match status" value="1"/>
</dbReference>
<dbReference type="GO" id="GO:0071555">
    <property type="term" value="P:cell wall organization"/>
    <property type="evidence" value="ECO:0007669"/>
    <property type="project" value="UniProtKB-KW"/>
</dbReference>
<dbReference type="Gene3D" id="2.160.10.10">
    <property type="entry name" value="Hexapeptide repeat proteins"/>
    <property type="match status" value="1"/>
</dbReference>
<keyword evidence="24" id="KW-1185">Reference proteome</keyword>
<dbReference type="CDD" id="cd02540">
    <property type="entry name" value="GT2_GlmU_N_bac"/>
    <property type="match status" value="1"/>
</dbReference>
<feature type="region of interest" description="N-acetyltransferase" evidence="20">
    <location>
        <begin position="254"/>
        <end position="467"/>
    </location>
</feature>
<feature type="binding site" evidence="20">
    <location>
        <position position="230"/>
    </location>
    <ligand>
        <name>Mg(2+)</name>
        <dbReference type="ChEBI" id="CHEBI:18420"/>
    </ligand>
</feature>
<dbReference type="GO" id="GO:0003977">
    <property type="term" value="F:UDP-N-acetylglucosamine diphosphorylase activity"/>
    <property type="evidence" value="ECO:0007669"/>
    <property type="project" value="UniProtKB-UniRule"/>
</dbReference>
<comment type="caution">
    <text evidence="23">The sequence shown here is derived from an EMBL/GenBank/DDBJ whole genome shotgun (WGS) entry which is preliminary data.</text>
</comment>
<comment type="similarity">
    <text evidence="4 20">In the C-terminal section; belongs to the transferase hexapeptide repeat family.</text>
</comment>
<proteinExistence type="inferred from homology"/>
<name>A0A3A8NVN5_9BACT</name>
<evidence type="ECO:0000313" key="23">
    <source>
        <dbReference type="EMBL" id="RKH44122.1"/>
    </source>
</evidence>
<dbReference type="InterPro" id="IPR029044">
    <property type="entry name" value="Nucleotide-diphossugar_trans"/>
</dbReference>
<dbReference type="NCBIfam" id="TIGR01173">
    <property type="entry name" value="glmU"/>
    <property type="match status" value="1"/>
</dbReference>
<feature type="binding site" evidence="20">
    <location>
        <position position="336"/>
    </location>
    <ligand>
        <name>UDP-N-acetyl-alpha-D-glucosamine</name>
        <dbReference type="ChEBI" id="CHEBI:57705"/>
    </ligand>
</feature>
<evidence type="ECO:0000256" key="12">
    <source>
        <dbReference type="ARBA" id="ARBA00022960"/>
    </source>
</evidence>
<dbReference type="EC" id="2.3.1.157" evidence="20"/>
<evidence type="ECO:0000256" key="11">
    <source>
        <dbReference type="ARBA" id="ARBA00022842"/>
    </source>
</evidence>
<feature type="region of interest" description="Pyrophosphorylase" evidence="20">
    <location>
        <begin position="1"/>
        <end position="232"/>
    </location>
</feature>
<dbReference type="GO" id="GO:0000902">
    <property type="term" value="P:cell morphogenesis"/>
    <property type="evidence" value="ECO:0007669"/>
    <property type="project" value="UniProtKB-UniRule"/>
</dbReference>
<comment type="caution">
    <text evidence="20">Lacks conserved residue(s) required for the propagation of feature annotation.</text>
</comment>
<dbReference type="UniPathway" id="UPA00113">
    <property type="reaction ID" value="UER00532"/>
</dbReference>
<dbReference type="InterPro" id="IPR005882">
    <property type="entry name" value="Bifunctional_GlmU"/>
</dbReference>
<feature type="binding site" evidence="20">
    <location>
        <position position="408"/>
    </location>
    <ligand>
        <name>acetyl-CoA</name>
        <dbReference type="ChEBI" id="CHEBI:57288"/>
    </ligand>
</feature>
<dbReference type="EMBL" id="RAWG01000055">
    <property type="protein sequence ID" value="RKH44122.1"/>
    <property type="molecule type" value="Genomic_DNA"/>
</dbReference>
<feature type="binding site" evidence="20">
    <location>
        <position position="145"/>
    </location>
    <ligand>
        <name>UDP-N-acetyl-alpha-D-glucosamine</name>
        <dbReference type="ChEBI" id="CHEBI:57705"/>
    </ligand>
</feature>
<feature type="active site" description="Proton acceptor" evidence="20">
    <location>
        <position position="366"/>
    </location>
</feature>
<evidence type="ECO:0000256" key="7">
    <source>
        <dbReference type="ARBA" id="ARBA00022679"/>
    </source>
</evidence>
<comment type="catalytic activity">
    <reaction evidence="18 20">
        <text>N-acetyl-alpha-D-glucosamine 1-phosphate + UTP + H(+) = UDP-N-acetyl-alpha-D-glucosamine + diphosphate</text>
        <dbReference type="Rhea" id="RHEA:13509"/>
        <dbReference type="ChEBI" id="CHEBI:15378"/>
        <dbReference type="ChEBI" id="CHEBI:33019"/>
        <dbReference type="ChEBI" id="CHEBI:46398"/>
        <dbReference type="ChEBI" id="CHEBI:57705"/>
        <dbReference type="ChEBI" id="CHEBI:57776"/>
        <dbReference type="EC" id="2.7.7.23"/>
    </reaction>
</comment>
<dbReference type="InterPro" id="IPR038009">
    <property type="entry name" value="GlmU_C_LbH"/>
</dbReference>
<feature type="binding site" evidence="20">
    <location>
        <position position="369"/>
    </location>
    <ligand>
        <name>UDP-N-acetyl-alpha-D-glucosamine</name>
        <dbReference type="ChEBI" id="CHEBI:57705"/>
    </ligand>
</feature>
<feature type="binding site" evidence="20">
    <location>
        <position position="230"/>
    </location>
    <ligand>
        <name>UDP-N-acetyl-alpha-D-glucosamine</name>
        <dbReference type="ChEBI" id="CHEBI:57705"/>
    </ligand>
</feature>
<feature type="region of interest" description="Linker" evidence="20">
    <location>
        <begin position="233"/>
        <end position="253"/>
    </location>
</feature>
<dbReference type="GO" id="GO:0006048">
    <property type="term" value="P:UDP-N-acetylglucosamine biosynthetic process"/>
    <property type="evidence" value="ECO:0007669"/>
    <property type="project" value="UniProtKB-UniPathway"/>
</dbReference>
<dbReference type="InterPro" id="IPR001451">
    <property type="entry name" value="Hexapep"/>
</dbReference>
<feature type="binding site" evidence="20">
    <location>
        <position position="380"/>
    </location>
    <ligand>
        <name>UDP-N-acetyl-alpha-D-glucosamine</name>
        <dbReference type="ChEBI" id="CHEBI:57705"/>
    </ligand>
</feature>
<dbReference type="Pfam" id="PF00483">
    <property type="entry name" value="NTP_transferase"/>
    <property type="match status" value="1"/>
</dbReference>
<comment type="pathway">
    <text evidence="2 20">Nucleotide-sugar biosynthesis; UDP-N-acetyl-alpha-D-glucosamine biosynthesis; N-acetyl-alpha-D-glucosamine 1-phosphate from alpha-D-glucosamine 6-phosphate (route II): step 2/2.</text>
</comment>
<dbReference type="GO" id="GO:0009245">
    <property type="term" value="P:lipid A biosynthetic process"/>
    <property type="evidence" value="ECO:0007669"/>
    <property type="project" value="UniProtKB-UniRule"/>
</dbReference>
<dbReference type="EC" id="2.7.7.23" evidence="20"/>
<dbReference type="GO" id="GO:0016020">
    <property type="term" value="C:membrane"/>
    <property type="evidence" value="ECO:0007669"/>
    <property type="project" value="GOC"/>
</dbReference>
<keyword evidence="8 20" id="KW-0548">Nucleotidyltransferase</keyword>
<comment type="cofactor">
    <cofactor evidence="20">
        <name>Mg(2+)</name>
        <dbReference type="ChEBI" id="CHEBI:18420"/>
    </cofactor>
    <text evidence="20">Binds 1 Mg(2+) ion per subunit.</text>
</comment>
<dbReference type="RefSeq" id="WP_120625278.1">
    <property type="nucleotide sequence ID" value="NZ_RAWG01000055.1"/>
</dbReference>
<dbReference type="GO" id="GO:0019134">
    <property type="term" value="F:glucosamine-1-phosphate N-acetyltransferase activity"/>
    <property type="evidence" value="ECO:0007669"/>
    <property type="project" value="UniProtKB-UniRule"/>
</dbReference>
<comment type="subunit">
    <text evidence="20">Homotrimer.</text>
</comment>
<reference evidence="24" key="1">
    <citation type="submission" date="2018-09" db="EMBL/GenBank/DDBJ databases">
        <authorList>
            <person name="Livingstone P.G."/>
            <person name="Whitworth D.E."/>
        </authorList>
    </citation>
    <scope>NUCLEOTIDE SEQUENCE [LARGE SCALE GENOMIC DNA]</scope>
    <source>
        <strain evidence="24">CA040B</strain>
    </source>
</reference>
<dbReference type="Gene3D" id="3.90.550.10">
    <property type="entry name" value="Spore Coat Polysaccharide Biosynthesis Protein SpsA, Chain A"/>
    <property type="match status" value="1"/>
</dbReference>
<evidence type="ECO:0000256" key="8">
    <source>
        <dbReference type="ARBA" id="ARBA00022695"/>
    </source>
</evidence>
<comment type="catalytic activity">
    <reaction evidence="17 20">
        <text>alpha-D-glucosamine 1-phosphate + acetyl-CoA = N-acetyl-alpha-D-glucosamine 1-phosphate + CoA + H(+)</text>
        <dbReference type="Rhea" id="RHEA:13725"/>
        <dbReference type="ChEBI" id="CHEBI:15378"/>
        <dbReference type="ChEBI" id="CHEBI:57287"/>
        <dbReference type="ChEBI" id="CHEBI:57288"/>
        <dbReference type="ChEBI" id="CHEBI:57776"/>
        <dbReference type="ChEBI" id="CHEBI:58516"/>
        <dbReference type="EC" id="2.3.1.157"/>
    </reaction>
</comment>
<feature type="binding site" evidence="20">
    <location>
        <position position="78"/>
    </location>
    <ligand>
        <name>UDP-N-acetyl-alpha-D-glucosamine</name>
        <dbReference type="ChEBI" id="CHEBI:57705"/>
    </ligand>
</feature>
<dbReference type="OrthoDB" id="9775031at2"/>
<dbReference type="UniPathway" id="UPA00973"/>
<dbReference type="GO" id="GO:0005737">
    <property type="term" value="C:cytoplasm"/>
    <property type="evidence" value="ECO:0007669"/>
    <property type="project" value="UniProtKB-SubCell"/>
</dbReference>
<evidence type="ECO:0000256" key="15">
    <source>
        <dbReference type="ARBA" id="ARBA00023315"/>
    </source>
</evidence>
<evidence type="ECO:0000313" key="24">
    <source>
        <dbReference type="Proteomes" id="UP000273405"/>
    </source>
</evidence>
<feature type="binding site" evidence="20">
    <location>
        <position position="354"/>
    </location>
    <ligand>
        <name>UDP-N-acetyl-alpha-D-glucosamine</name>
        <dbReference type="ChEBI" id="CHEBI:57705"/>
    </ligand>
</feature>
<comment type="pathway">
    <text evidence="20">Bacterial outer membrane biogenesis; LPS lipid A biosynthesis.</text>
</comment>
<evidence type="ECO:0000259" key="22">
    <source>
        <dbReference type="Pfam" id="PF25087"/>
    </source>
</evidence>
<evidence type="ECO:0000259" key="21">
    <source>
        <dbReference type="Pfam" id="PF00483"/>
    </source>
</evidence>
<dbReference type="PANTHER" id="PTHR43584:SF3">
    <property type="entry name" value="BIFUNCTIONAL PROTEIN GLMU"/>
    <property type="match status" value="1"/>
</dbReference>
<evidence type="ECO:0000256" key="1">
    <source>
        <dbReference type="ARBA" id="ARBA00004496"/>
    </source>
</evidence>
<keyword evidence="13 20" id="KW-0573">Peptidoglycan synthesis</keyword>
<organism evidence="23 24">
    <name type="scientific">Corallococcus sicarius</name>
    <dbReference type="NCBI Taxonomy" id="2316726"/>
    <lineage>
        <taxon>Bacteria</taxon>
        <taxon>Pseudomonadati</taxon>
        <taxon>Myxococcota</taxon>
        <taxon>Myxococcia</taxon>
        <taxon>Myxococcales</taxon>
        <taxon>Cystobacterineae</taxon>
        <taxon>Myxococcaceae</taxon>
        <taxon>Corallococcus</taxon>
    </lineage>
</organism>
<feature type="binding site" evidence="20">
    <location>
        <begin position="389"/>
        <end position="390"/>
    </location>
    <ligand>
        <name>acetyl-CoA</name>
        <dbReference type="ChEBI" id="CHEBI:57288"/>
    </ligand>
</feature>
<dbReference type="Proteomes" id="UP000273405">
    <property type="component" value="Unassembled WGS sequence"/>
</dbReference>
<feature type="binding site" evidence="20">
    <location>
        <position position="159"/>
    </location>
    <ligand>
        <name>UDP-N-acetyl-alpha-D-glucosamine</name>
        <dbReference type="ChEBI" id="CHEBI:57705"/>
    </ligand>
</feature>
<evidence type="ECO:0000256" key="19">
    <source>
        <dbReference type="ARBA" id="ARBA00049628"/>
    </source>
</evidence>
<dbReference type="InterPro" id="IPR011004">
    <property type="entry name" value="Trimer_LpxA-like_sf"/>
</dbReference>
<comment type="subcellular location">
    <subcellularLocation>
        <location evidence="1 20">Cytoplasm</location>
    </subcellularLocation>
</comment>